<feature type="transmembrane region" description="Helical" evidence="1">
    <location>
        <begin position="21"/>
        <end position="43"/>
    </location>
</feature>
<dbReference type="InterPro" id="IPR049978">
    <property type="entry name" value="SCO6880-like"/>
</dbReference>
<sequence>MTSTNQVILYGRWEQPRTSGLFGRTWGETIFAGAWIVVTVLFYMFTHSLILILIFFLIGTAVFVPLAYRRHGRSGLELIAMRLQFWKGARRGENVYRGGVFGVVPGSARMPGIQGDTRLYEYELGRGGRFGLIHSRAKNHFTVVLSGQPQGQERVEQHQINDWVRGWDRFLSHLGTIKGMAGAAVIVETVPDNGHRVDAEVRRLVDRDAPAFAQRVMVETVTHRASAKVRNEVRIQLTFTQQRTADSAEVADQGAAIGRLLSTIINQAVAAGLSARPLTAGDLSMVAARAYRPELAAELETMAGSGSLDQLQWDQIGPAGCKAEWGRFVHNGFQSVTWEMEAAPAGTVAHDTLLPLLAPRADLGRKRVAIIYRIHGVADAVKMVDDDFKNALAAEQSKKGVGSAAASLRVDNTMAARQEQARGAGVTRFGVLITLTAEASAEMPTLAAELEGLASASRLTVQRCWGGQDATFAGALGLGVLLPEYASVNRRVTA</sequence>
<keyword evidence="1" id="KW-1133">Transmembrane helix</keyword>
<organism evidence="2 3">
    <name type="scientific">Gordonia sihwensis NBRC 108236</name>
    <dbReference type="NCBI Taxonomy" id="1223544"/>
    <lineage>
        <taxon>Bacteria</taxon>
        <taxon>Bacillati</taxon>
        <taxon>Actinomycetota</taxon>
        <taxon>Actinomycetes</taxon>
        <taxon>Mycobacteriales</taxon>
        <taxon>Gordoniaceae</taxon>
        <taxon>Gordonia</taxon>
    </lineage>
</organism>
<keyword evidence="3" id="KW-1185">Reference proteome</keyword>
<name>L7LQH6_9ACTN</name>
<evidence type="ECO:0000313" key="3">
    <source>
        <dbReference type="Proteomes" id="UP000035083"/>
    </source>
</evidence>
<protein>
    <recommendedName>
        <fullName evidence="4">PrgI family protein</fullName>
    </recommendedName>
</protein>
<comment type="caution">
    <text evidence="2">The sequence shown here is derived from an EMBL/GenBank/DDBJ whole genome shotgun (WGS) entry which is preliminary data.</text>
</comment>
<dbReference type="Proteomes" id="UP000035083">
    <property type="component" value="Unassembled WGS sequence"/>
</dbReference>
<dbReference type="AlphaFoldDB" id="L7LQH6"/>
<keyword evidence="1" id="KW-0472">Membrane</keyword>
<feature type="transmembrane region" description="Helical" evidence="1">
    <location>
        <begin position="49"/>
        <end position="68"/>
    </location>
</feature>
<reference evidence="2 3" key="1">
    <citation type="submission" date="2012-12" db="EMBL/GenBank/DDBJ databases">
        <title>Whole genome shotgun sequence of Gordonia sihwensis NBRC 108236.</title>
        <authorList>
            <person name="Yoshida I."/>
            <person name="Hosoyama A."/>
            <person name="Tsuchikane K."/>
            <person name="Ando Y."/>
            <person name="Baba S."/>
            <person name="Ohji S."/>
            <person name="Hamada M."/>
            <person name="Tamura T."/>
            <person name="Yamazoe A."/>
            <person name="Yamazaki S."/>
            <person name="Fujita N."/>
        </authorList>
    </citation>
    <scope>NUCLEOTIDE SEQUENCE [LARGE SCALE GENOMIC DNA]</scope>
    <source>
        <strain evidence="2 3">NBRC 108236</strain>
    </source>
</reference>
<dbReference type="eggNOG" id="ENOG502Z8PQ">
    <property type="taxonomic scope" value="Bacteria"/>
</dbReference>
<evidence type="ECO:0000256" key="1">
    <source>
        <dbReference type="SAM" id="Phobius"/>
    </source>
</evidence>
<gene>
    <name evidence="2" type="ORF">GSI01S_33_00290</name>
</gene>
<dbReference type="NCBIfam" id="NF042935">
    <property type="entry name" value="SCO6880_fam"/>
    <property type="match status" value="1"/>
</dbReference>
<dbReference type="RefSeq" id="WP_006897749.1">
    <property type="nucleotide sequence ID" value="NZ_BANU01000033.1"/>
</dbReference>
<evidence type="ECO:0008006" key="4">
    <source>
        <dbReference type="Google" id="ProtNLM"/>
    </source>
</evidence>
<keyword evidence="1" id="KW-0812">Transmembrane</keyword>
<dbReference type="EMBL" id="BANU01000033">
    <property type="protein sequence ID" value="GAC62343.1"/>
    <property type="molecule type" value="Genomic_DNA"/>
</dbReference>
<evidence type="ECO:0000313" key="2">
    <source>
        <dbReference type="EMBL" id="GAC62343.1"/>
    </source>
</evidence>
<accession>L7LQH6</accession>
<proteinExistence type="predicted"/>